<protein>
    <submittedName>
        <fullName evidence="2">DUF91 domain-containing protein</fullName>
    </submittedName>
</protein>
<dbReference type="Proteomes" id="UP000182985">
    <property type="component" value="Unassembled WGS sequence"/>
</dbReference>
<dbReference type="Gene3D" id="3.40.1350.10">
    <property type="match status" value="1"/>
</dbReference>
<evidence type="ECO:0000313" key="3">
    <source>
        <dbReference type="Proteomes" id="UP000182985"/>
    </source>
</evidence>
<name>A0A1J6HR58_9HYPH</name>
<dbReference type="InterPro" id="IPR043714">
    <property type="entry name" value="DUF5655"/>
</dbReference>
<gene>
    <name evidence="2" type="ORF">BLA27_25405</name>
</gene>
<accession>A0A1J6HR58</accession>
<dbReference type="RefSeq" id="WP_071634096.1">
    <property type="nucleotide sequence ID" value="NZ_MOEC01000043.1"/>
</dbReference>
<evidence type="ECO:0000259" key="1">
    <source>
        <dbReference type="Pfam" id="PF18899"/>
    </source>
</evidence>
<dbReference type="AlphaFoldDB" id="A0A1J6HR58"/>
<keyword evidence="3" id="KW-1185">Reference proteome</keyword>
<feature type="domain" description="DUF5655" evidence="1">
    <location>
        <begin position="213"/>
        <end position="321"/>
    </location>
</feature>
<sequence length="321" mass="36698">MSDIKLFQFDGTVASELSGTAVQVEKSLQNTFEANLETLLGIRFLASEHSTGTVHGGRIDTLGLDEDNCPVIIEYKRAVDENVINQGLFYLDWLLDHRKEFQWLVMERLGPDVAKTVDWSAPRLLCIAGNFTRYDEHAVKQIARNIELIRYRQFSSDFLLLELVHIPKRAKVNNLKAAFPKKQSVNDLLQSDDAIKETGAPSSNRSLSYRLENSPTDLQDIYAAVEQFLTGLGDDIQVKELKMYTAFKRIRNFACMEIYPQTRTIYVYLKLDPDTVQHQEGFTRDLRNIGHFGTGDLQLSLKTMSDFEKAQPLFMRAYELS</sequence>
<organism evidence="2 3">
    <name type="scientific">Brucella cytisi</name>
    <dbReference type="NCBI Taxonomy" id="407152"/>
    <lineage>
        <taxon>Bacteria</taxon>
        <taxon>Pseudomonadati</taxon>
        <taxon>Pseudomonadota</taxon>
        <taxon>Alphaproteobacteria</taxon>
        <taxon>Hyphomicrobiales</taxon>
        <taxon>Brucellaceae</taxon>
        <taxon>Brucella/Ochrobactrum group</taxon>
        <taxon>Brucella</taxon>
    </lineage>
</organism>
<dbReference type="InterPro" id="IPR011856">
    <property type="entry name" value="tRNA_endonuc-like_dom_sf"/>
</dbReference>
<dbReference type="EMBL" id="MOEC01000043">
    <property type="protein sequence ID" value="OIS90671.1"/>
    <property type="molecule type" value="Genomic_DNA"/>
</dbReference>
<proteinExistence type="predicted"/>
<dbReference type="GO" id="GO:0003676">
    <property type="term" value="F:nucleic acid binding"/>
    <property type="evidence" value="ECO:0007669"/>
    <property type="project" value="InterPro"/>
</dbReference>
<dbReference type="Pfam" id="PF18899">
    <property type="entry name" value="DUF5655"/>
    <property type="match status" value="1"/>
</dbReference>
<evidence type="ECO:0000313" key="2">
    <source>
        <dbReference type="EMBL" id="OIS90671.1"/>
    </source>
</evidence>
<comment type="caution">
    <text evidence="2">The sequence shown here is derived from an EMBL/GenBank/DDBJ whole genome shotgun (WGS) entry which is preliminary data.</text>
</comment>
<reference evidence="2 3" key="1">
    <citation type="submission" date="2016-10" db="EMBL/GenBank/DDBJ databases">
        <title>The Draft Genome Sequence of the Potato Rhizosphere Bacteria Ochrobactrum sp. IPA7.2.</title>
        <authorList>
            <person name="Gogoleva N.E."/>
            <person name="Khlopko Y.A."/>
            <person name="Burygin G.L."/>
            <person name="Plotnikov A.O."/>
        </authorList>
    </citation>
    <scope>NUCLEOTIDE SEQUENCE [LARGE SCALE GENOMIC DNA]</scope>
    <source>
        <strain evidence="2 3">IPA7.2</strain>
    </source>
</reference>
<dbReference type="OrthoDB" id="9798761at2"/>